<evidence type="ECO:0000256" key="3">
    <source>
        <dbReference type="ARBA" id="ARBA00022845"/>
    </source>
</evidence>
<keyword evidence="2" id="KW-0678">Repressor</keyword>
<dbReference type="NCBIfam" id="TIGR00202">
    <property type="entry name" value="csrA"/>
    <property type="match status" value="1"/>
</dbReference>
<name>A0A6J6S8E1_9ZZZZ</name>
<dbReference type="Pfam" id="PF02599">
    <property type="entry name" value="CsrA"/>
    <property type="match status" value="1"/>
</dbReference>
<proteinExistence type="inferred from homology"/>
<dbReference type="PANTHER" id="PTHR34984:SF1">
    <property type="entry name" value="CARBON STORAGE REGULATOR"/>
    <property type="match status" value="1"/>
</dbReference>
<protein>
    <submittedName>
        <fullName evidence="5">Unannotated protein</fullName>
    </submittedName>
</protein>
<evidence type="ECO:0000256" key="1">
    <source>
        <dbReference type="ARBA" id="ARBA00022490"/>
    </source>
</evidence>
<keyword evidence="1" id="KW-0963">Cytoplasm</keyword>
<sequence length="78" mass="8126">MLVLSRRVGESVVIGDDITVTVLEVRGDVVRIGIDAPRSVAVNRAELLAEVANTNQAASSPAEDAVASLAEALRKRGS</sequence>
<evidence type="ECO:0000256" key="2">
    <source>
        <dbReference type="ARBA" id="ARBA00022491"/>
    </source>
</evidence>
<dbReference type="GO" id="GO:0006402">
    <property type="term" value="P:mRNA catabolic process"/>
    <property type="evidence" value="ECO:0007669"/>
    <property type="project" value="InterPro"/>
</dbReference>
<dbReference type="GO" id="GO:0045947">
    <property type="term" value="P:negative regulation of translational initiation"/>
    <property type="evidence" value="ECO:0007669"/>
    <property type="project" value="TreeGrafter"/>
</dbReference>
<gene>
    <name evidence="5" type="ORF">UFOPK2761_00510</name>
</gene>
<organism evidence="5">
    <name type="scientific">freshwater metagenome</name>
    <dbReference type="NCBI Taxonomy" id="449393"/>
    <lineage>
        <taxon>unclassified sequences</taxon>
        <taxon>metagenomes</taxon>
        <taxon>ecological metagenomes</taxon>
    </lineage>
</organism>
<dbReference type="FunFam" id="2.60.40.4380:FF:000002">
    <property type="entry name" value="Translational regulator CsrA"/>
    <property type="match status" value="1"/>
</dbReference>
<dbReference type="AlphaFoldDB" id="A0A6J6S8E1"/>
<keyword evidence="3" id="KW-0810">Translation regulation</keyword>
<reference evidence="5" key="1">
    <citation type="submission" date="2020-05" db="EMBL/GenBank/DDBJ databases">
        <authorList>
            <person name="Chiriac C."/>
            <person name="Salcher M."/>
            <person name="Ghai R."/>
            <person name="Kavagutti S V."/>
        </authorList>
    </citation>
    <scope>NUCLEOTIDE SEQUENCE</scope>
</reference>
<dbReference type="Gene3D" id="2.60.40.4380">
    <property type="entry name" value="Translational regulator CsrA"/>
    <property type="match status" value="1"/>
</dbReference>
<dbReference type="GO" id="GO:0005829">
    <property type="term" value="C:cytosol"/>
    <property type="evidence" value="ECO:0007669"/>
    <property type="project" value="TreeGrafter"/>
</dbReference>
<keyword evidence="4" id="KW-0694">RNA-binding</keyword>
<dbReference type="GO" id="GO:0006109">
    <property type="term" value="P:regulation of carbohydrate metabolic process"/>
    <property type="evidence" value="ECO:0007669"/>
    <property type="project" value="InterPro"/>
</dbReference>
<dbReference type="InterPro" id="IPR036107">
    <property type="entry name" value="CsrA_sf"/>
</dbReference>
<dbReference type="EMBL" id="CAEZYQ010000003">
    <property type="protein sequence ID" value="CAB4731106.1"/>
    <property type="molecule type" value="Genomic_DNA"/>
</dbReference>
<dbReference type="InterPro" id="IPR003751">
    <property type="entry name" value="CsrA"/>
</dbReference>
<dbReference type="GO" id="GO:0048027">
    <property type="term" value="F:mRNA 5'-UTR binding"/>
    <property type="evidence" value="ECO:0007669"/>
    <property type="project" value="TreeGrafter"/>
</dbReference>
<dbReference type="PANTHER" id="PTHR34984">
    <property type="entry name" value="CARBON STORAGE REGULATOR"/>
    <property type="match status" value="1"/>
</dbReference>
<accession>A0A6J6S8E1</accession>
<evidence type="ECO:0000256" key="4">
    <source>
        <dbReference type="ARBA" id="ARBA00022884"/>
    </source>
</evidence>
<dbReference type="HAMAP" id="MF_00167">
    <property type="entry name" value="CsrA"/>
    <property type="match status" value="1"/>
</dbReference>
<evidence type="ECO:0000313" key="5">
    <source>
        <dbReference type="EMBL" id="CAB4731106.1"/>
    </source>
</evidence>
<dbReference type="NCBIfam" id="NF002469">
    <property type="entry name" value="PRK01712.1"/>
    <property type="match status" value="1"/>
</dbReference>
<dbReference type="SUPFAM" id="SSF117130">
    <property type="entry name" value="CsrA-like"/>
    <property type="match status" value="1"/>
</dbReference>